<dbReference type="EMBL" id="KB638248">
    <property type="protein sequence ID" value="EMS13267.1"/>
    <property type="molecule type" value="Genomic_DNA"/>
</dbReference>
<dbReference type="VEuPathDB" id="AmoebaDB:KM1_027070"/>
<reference evidence="1 2" key="1">
    <citation type="submission" date="2013-01" db="EMBL/GenBank/DDBJ databases">
        <authorList>
            <person name="Inman J."/>
            <person name="Zafar N."/>
            <person name="Lorenzi H."/>
            <person name="Caler E."/>
        </authorList>
    </citation>
    <scope>NUCLEOTIDE SEQUENCE [LARGE SCALE GENOMIC DNA]</scope>
    <source>
        <strain evidence="1 2">HM-3:IMSS</strain>
    </source>
</reference>
<dbReference type="AlphaFoldDB" id="M7VZ64"/>
<name>M7VZ64_ENTHI</name>
<proteinExistence type="predicted"/>
<dbReference type="OrthoDB" id="33027at2759"/>
<accession>M7VZ64</accession>
<gene>
    <name evidence="1" type="ORF">KM1_027070</name>
</gene>
<sequence length="180" mass="21468">MTCNGIVVSHNEALTECTITIKKVMECFIDVEEITERKEPINIHEEFTPIFISILNEQTNEIYSTIIQSVLKYNNQICVSIFPTIDEMFLYDIPLTELIQLLLEHMIKYQNDNYSEEIEVQTLKLLLSILINEEQHYYKHEGFEYIEYMKFMLSNTFNPFHNTSNTTFNIMKYWSNYCIK</sequence>
<dbReference type="Proteomes" id="UP000030780">
    <property type="component" value="Unassembled WGS sequence"/>
</dbReference>
<organism evidence="1 2">
    <name type="scientific">Entamoeba histolytica HM-3:IMSS</name>
    <dbReference type="NCBI Taxonomy" id="885315"/>
    <lineage>
        <taxon>Eukaryota</taxon>
        <taxon>Amoebozoa</taxon>
        <taxon>Evosea</taxon>
        <taxon>Archamoebae</taxon>
        <taxon>Mastigamoebida</taxon>
        <taxon>Entamoebidae</taxon>
        <taxon>Entamoeba</taxon>
    </lineage>
</organism>
<evidence type="ECO:0000313" key="1">
    <source>
        <dbReference type="EMBL" id="EMS13267.1"/>
    </source>
</evidence>
<evidence type="ECO:0000313" key="2">
    <source>
        <dbReference type="Proteomes" id="UP000030780"/>
    </source>
</evidence>
<protein>
    <submittedName>
        <fullName evidence="1">Uncharacterized protein</fullName>
    </submittedName>
</protein>